<sequence length="282" mass="31479">MGATLNLYLIEDDIIEIKEEWLDNVDEAWGLCLDGHFAAKFSAKGPYTICGVTLMLSRLPSCFEFDRYSPNTITVWIKMPGLPLDCWNKKIISKTASKVGTPIVTDILTRNRERVSYARVLVEIEAATELKLGHSTNDCSNTRASTSRRTTSNQIKVWQPVTQKFGAKLTSNVDKNTNLQGSTSTKTAQVQSSLGKTAARVPPAPRRPPPRRTAAPLAELRISQPIHLSRHARDPDPSTRAYFVSSHLCPMILIHTKILDVPLSARNILRELELKSAVKDYR</sequence>
<evidence type="ECO:0008006" key="4">
    <source>
        <dbReference type="Google" id="ProtNLM"/>
    </source>
</evidence>
<gene>
    <name evidence="2" type="ORF">PHJA_001601900</name>
</gene>
<name>A0A830CHF0_9LAMI</name>
<feature type="region of interest" description="Disordered" evidence="1">
    <location>
        <begin position="192"/>
        <end position="214"/>
    </location>
</feature>
<evidence type="ECO:0000313" key="2">
    <source>
        <dbReference type="EMBL" id="GFP94575.1"/>
    </source>
</evidence>
<protein>
    <recommendedName>
        <fullName evidence="4">DUF4283 domain-containing protein</fullName>
    </recommendedName>
</protein>
<proteinExistence type="predicted"/>
<dbReference type="PANTHER" id="PTHR31286">
    <property type="entry name" value="GLYCINE-RICH CELL WALL STRUCTURAL PROTEIN 1.8-LIKE"/>
    <property type="match status" value="1"/>
</dbReference>
<dbReference type="OrthoDB" id="913888at2759"/>
<accession>A0A830CHF0</accession>
<dbReference type="AlphaFoldDB" id="A0A830CHF0"/>
<evidence type="ECO:0000256" key="1">
    <source>
        <dbReference type="SAM" id="MobiDB-lite"/>
    </source>
</evidence>
<reference evidence="2" key="1">
    <citation type="submission" date="2020-07" db="EMBL/GenBank/DDBJ databases">
        <title>Ethylene signaling mediates host invasion by parasitic plants.</title>
        <authorList>
            <person name="Yoshida S."/>
        </authorList>
    </citation>
    <scope>NUCLEOTIDE SEQUENCE</scope>
    <source>
        <strain evidence="2">Okayama</strain>
    </source>
</reference>
<organism evidence="2 3">
    <name type="scientific">Phtheirospermum japonicum</name>
    <dbReference type="NCBI Taxonomy" id="374723"/>
    <lineage>
        <taxon>Eukaryota</taxon>
        <taxon>Viridiplantae</taxon>
        <taxon>Streptophyta</taxon>
        <taxon>Embryophyta</taxon>
        <taxon>Tracheophyta</taxon>
        <taxon>Spermatophyta</taxon>
        <taxon>Magnoliopsida</taxon>
        <taxon>eudicotyledons</taxon>
        <taxon>Gunneridae</taxon>
        <taxon>Pentapetalae</taxon>
        <taxon>asterids</taxon>
        <taxon>lamiids</taxon>
        <taxon>Lamiales</taxon>
        <taxon>Orobanchaceae</taxon>
        <taxon>Orobanchaceae incertae sedis</taxon>
        <taxon>Phtheirospermum</taxon>
    </lineage>
</organism>
<dbReference type="Proteomes" id="UP000653305">
    <property type="component" value="Unassembled WGS sequence"/>
</dbReference>
<comment type="caution">
    <text evidence="2">The sequence shown here is derived from an EMBL/GenBank/DDBJ whole genome shotgun (WGS) entry which is preliminary data.</text>
</comment>
<dbReference type="EMBL" id="BMAC01000357">
    <property type="protein sequence ID" value="GFP94575.1"/>
    <property type="molecule type" value="Genomic_DNA"/>
</dbReference>
<keyword evidence="3" id="KW-1185">Reference proteome</keyword>
<evidence type="ECO:0000313" key="3">
    <source>
        <dbReference type="Proteomes" id="UP000653305"/>
    </source>
</evidence>
<dbReference type="PANTHER" id="PTHR31286:SF180">
    <property type="entry name" value="OS10G0362600 PROTEIN"/>
    <property type="match status" value="1"/>
</dbReference>
<dbReference type="InterPro" id="IPR040256">
    <property type="entry name" value="At4g02000-like"/>
</dbReference>